<dbReference type="PANTHER" id="PTHR30009">
    <property type="entry name" value="CYTOCHROME C-TYPE SYNTHESIS PROTEIN AND PTS TRANSMEMBRANE COMPONENT"/>
    <property type="match status" value="1"/>
</dbReference>
<sequence>MTTGDKWKIATLTIFTLGFCWVYWSVKNKKVKKLKKGEINKLDSSMDTLELINLLGGKSNISSVSNTISRIKVIINDKSIVQKDKLEQLKYVSGIMISSNNVSLVVGDYAKKLSEELNNEIAK</sequence>
<dbReference type="InterPro" id="IPR018113">
    <property type="entry name" value="PTrfase_EIIB_Cys"/>
</dbReference>
<keyword evidence="7" id="KW-1133">Transmembrane helix</keyword>
<dbReference type="EMBL" id="CP005933">
    <property type="protein sequence ID" value="AIA34016.1"/>
    <property type="molecule type" value="Genomic_DNA"/>
</dbReference>
<dbReference type="SUPFAM" id="SSF55604">
    <property type="entry name" value="Glucose permease domain IIB"/>
    <property type="match status" value="1"/>
</dbReference>
<evidence type="ECO:0000256" key="1">
    <source>
        <dbReference type="ARBA" id="ARBA00022448"/>
    </source>
</evidence>
<dbReference type="Gene3D" id="3.30.1360.60">
    <property type="entry name" value="Glucose permease domain IIB"/>
    <property type="match status" value="1"/>
</dbReference>
<protein>
    <recommendedName>
        <fullName evidence="8">PTS EIIB type-1 domain-containing protein</fullName>
    </recommendedName>
</protein>
<evidence type="ECO:0000256" key="2">
    <source>
        <dbReference type="ARBA" id="ARBA00022597"/>
    </source>
</evidence>
<gene>
    <name evidence="9" type="ORF">K668_02190</name>
</gene>
<comment type="caution">
    <text evidence="6">Lacks conserved residue(s) required for the propagation of feature annotation.</text>
</comment>
<keyword evidence="3" id="KW-0808">Transferase</keyword>
<dbReference type="PROSITE" id="PS51098">
    <property type="entry name" value="PTS_EIIB_TYPE_1"/>
    <property type="match status" value="1"/>
</dbReference>
<evidence type="ECO:0000256" key="3">
    <source>
        <dbReference type="ARBA" id="ARBA00022679"/>
    </source>
</evidence>
<evidence type="ECO:0000256" key="7">
    <source>
        <dbReference type="SAM" id="Phobius"/>
    </source>
</evidence>
<dbReference type="GO" id="GO:0016301">
    <property type="term" value="F:kinase activity"/>
    <property type="evidence" value="ECO:0007669"/>
    <property type="project" value="UniProtKB-KW"/>
</dbReference>
<dbReference type="RefSeq" id="WP_013456494.1">
    <property type="nucleotide sequence ID" value="NZ_CP005933.1"/>
</dbReference>
<organism evidence="9 10">
    <name type="scientific">Mycoplasmopsis bovis CQ-W70</name>
    <dbReference type="NCBI Taxonomy" id="1316930"/>
    <lineage>
        <taxon>Bacteria</taxon>
        <taxon>Bacillati</taxon>
        <taxon>Mycoplasmatota</taxon>
        <taxon>Mycoplasmoidales</taxon>
        <taxon>Metamycoplasmataceae</taxon>
        <taxon>Mycoplasmopsis</taxon>
    </lineage>
</organism>
<name>A0A059Y8K8_MYCBV</name>
<reference evidence="9 10" key="1">
    <citation type="submission" date="2013-04" db="EMBL/GenBank/DDBJ databases">
        <authorList>
            <person name="Lin L."/>
            <person name="Zeng Z."/>
            <person name="Xie J."/>
            <person name="Luo L."/>
            <person name="Yang Z."/>
            <person name="Liang W."/>
            <person name="Lin H."/>
            <person name="Dong C."/>
            <person name="Sun Y."/>
        </authorList>
    </citation>
    <scope>NUCLEOTIDE SEQUENCE [LARGE SCALE GENOMIC DNA]</scope>
    <source>
        <strain evidence="9 10">CQ-W70</strain>
    </source>
</reference>
<dbReference type="Proteomes" id="UP000027182">
    <property type="component" value="Chromosome"/>
</dbReference>
<dbReference type="GO" id="GO:0005886">
    <property type="term" value="C:plasma membrane"/>
    <property type="evidence" value="ECO:0007669"/>
    <property type="project" value="TreeGrafter"/>
</dbReference>
<evidence type="ECO:0000256" key="5">
    <source>
        <dbReference type="ARBA" id="ARBA00022777"/>
    </source>
</evidence>
<dbReference type="GeneID" id="31507772"/>
<feature type="domain" description="PTS EIIB type-1" evidence="8">
    <location>
        <begin position="45"/>
        <end position="123"/>
    </location>
</feature>
<dbReference type="InterPro" id="IPR036878">
    <property type="entry name" value="Glu_permease_IIB"/>
</dbReference>
<dbReference type="GO" id="GO:0090563">
    <property type="term" value="F:protein-phosphocysteine-sugar phosphotransferase activity"/>
    <property type="evidence" value="ECO:0007669"/>
    <property type="project" value="TreeGrafter"/>
</dbReference>
<dbReference type="KEGG" id="mbq:K668_02190"/>
<evidence type="ECO:0000313" key="10">
    <source>
        <dbReference type="Proteomes" id="UP000027182"/>
    </source>
</evidence>
<keyword evidence="2" id="KW-0762">Sugar transport</keyword>
<dbReference type="Pfam" id="PF00367">
    <property type="entry name" value="PTS_EIIB"/>
    <property type="match status" value="1"/>
</dbReference>
<dbReference type="GO" id="GO:0015764">
    <property type="term" value="P:N-acetylglucosamine transport"/>
    <property type="evidence" value="ECO:0007669"/>
    <property type="project" value="TreeGrafter"/>
</dbReference>
<dbReference type="HOGENOM" id="CLU_162090_1_0_14"/>
<proteinExistence type="predicted"/>
<dbReference type="AlphaFoldDB" id="A0A059Y8K8"/>
<evidence type="ECO:0000259" key="8">
    <source>
        <dbReference type="PROSITE" id="PS51098"/>
    </source>
</evidence>
<dbReference type="GO" id="GO:0009401">
    <property type="term" value="P:phosphoenolpyruvate-dependent sugar phosphotransferase system"/>
    <property type="evidence" value="ECO:0007669"/>
    <property type="project" value="UniProtKB-KW"/>
</dbReference>
<dbReference type="InterPro" id="IPR050429">
    <property type="entry name" value="PTS_Glucose_EIICBA"/>
</dbReference>
<keyword evidence="5" id="KW-0418">Kinase</keyword>
<keyword evidence="1" id="KW-0813">Transport</keyword>
<keyword evidence="7" id="KW-0472">Membrane</keyword>
<dbReference type="PATRIC" id="fig|1316930.3.peg.450"/>
<accession>A0A059Y8K8</accession>
<feature type="transmembrane region" description="Helical" evidence="7">
    <location>
        <begin position="6"/>
        <end position="26"/>
    </location>
</feature>
<evidence type="ECO:0000256" key="4">
    <source>
        <dbReference type="ARBA" id="ARBA00022683"/>
    </source>
</evidence>
<keyword evidence="4" id="KW-0598">Phosphotransferase system</keyword>
<dbReference type="GO" id="GO:0008982">
    <property type="term" value="F:protein-N(PI)-phosphohistidine-sugar phosphotransferase activity"/>
    <property type="evidence" value="ECO:0007669"/>
    <property type="project" value="InterPro"/>
</dbReference>
<evidence type="ECO:0000313" key="9">
    <source>
        <dbReference type="EMBL" id="AIA34016.1"/>
    </source>
</evidence>
<evidence type="ECO:0000256" key="6">
    <source>
        <dbReference type="PROSITE-ProRule" id="PRU00421"/>
    </source>
</evidence>
<dbReference type="PANTHER" id="PTHR30009:SF4">
    <property type="entry name" value="PTS SYSTEM N-ACETYLGLUCOSAMINE-SPECIFIC EIICBA COMPONENT"/>
    <property type="match status" value="1"/>
</dbReference>
<keyword evidence="7" id="KW-0812">Transmembrane</keyword>
<dbReference type="InterPro" id="IPR001996">
    <property type="entry name" value="PTS_IIB_1"/>
</dbReference>